<feature type="domain" description="SCP" evidence="1">
    <location>
        <begin position="272"/>
        <end position="388"/>
    </location>
</feature>
<keyword evidence="4" id="KW-1185">Reference proteome</keyword>
<evidence type="ECO:0000313" key="4">
    <source>
        <dbReference type="Proteomes" id="UP000182762"/>
    </source>
</evidence>
<dbReference type="PANTHER" id="PTHR31157">
    <property type="entry name" value="SCP DOMAIN-CONTAINING PROTEIN"/>
    <property type="match status" value="1"/>
</dbReference>
<accession>A0A1I5ZWA6</accession>
<dbReference type="InterPro" id="IPR035940">
    <property type="entry name" value="CAP_sf"/>
</dbReference>
<evidence type="ECO:0000313" key="3">
    <source>
        <dbReference type="EMBL" id="SFQ60680.1"/>
    </source>
</evidence>
<protein>
    <submittedName>
        <fullName evidence="3">Cysteine-rich secretory protein family protein</fullName>
    </submittedName>
</protein>
<dbReference type="GeneID" id="93710939"/>
<dbReference type="InterPro" id="IPR014044">
    <property type="entry name" value="CAP_dom"/>
</dbReference>
<evidence type="ECO:0000259" key="1">
    <source>
        <dbReference type="Pfam" id="PF00188"/>
    </source>
</evidence>
<organism evidence="3 4">
    <name type="scientific">Priestia endophytica DSM 13796</name>
    <dbReference type="NCBI Taxonomy" id="1121089"/>
    <lineage>
        <taxon>Bacteria</taxon>
        <taxon>Bacillati</taxon>
        <taxon>Bacillota</taxon>
        <taxon>Bacilli</taxon>
        <taxon>Bacillales</taxon>
        <taxon>Bacillaceae</taxon>
        <taxon>Priestia</taxon>
    </lineage>
</organism>
<evidence type="ECO:0000259" key="2">
    <source>
        <dbReference type="Pfam" id="PF14504"/>
    </source>
</evidence>
<dbReference type="CDD" id="cd05379">
    <property type="entry name" value="CAP_bacterial"/>
    <property type="match status" value="1"/>
</dbReference>
<dbReference type="InterPro" id="IPR029410">
    <property type="entry name" value="CAP_assoc"/>
</dbReference>
<reference evidence="3 4" key="1">
    <citation type="submission" date="2016-10" db="EMBL/GenBank/DDBJ databases">
        <authorList>
            <person name="Varghese N."/>
            <person name="Submissions S."/>
        </authorList>
    </citation>
    <scope>NUCLEOTIDE SEQUENCE [LARGE SCALE GENOMIC DNA]</scope>
    <source>
        <strain evidence="3 4">DSM 13796</strain>
    </source>
</reference>
<dbReference type="SUPFAM" id="SSF55797">
    <property type="entry name" value="PR-1-like"/>
    <property type="match status" value="1"/>
</dbReference>
<dbReference type="Gene3D" id="3.40.33.10">
    <property type="entry name" value="CAP"/>
    <property type="match status" value="1"/>
</dbReference>
<sequence>MNKLFGASVALFFLFNMTPFSESDLSNMKLTEYAAAVDNIIGPQTEAATTNNRVDSVGEVNEKKENISNEDKVIAKGTTEVQQDKNKIDNGKVNTVSSNKEMKIEKQDNKPLVTIHSIFIGENKESVLQKLGDPIRKSSNDYGIEWNTYHQNYNHFFMVGYQDERVAALYTNQDVFKTTRGIKLGSTFDEVREKYGSPLGTIQKNGSNYSIEDEEYDTYELDGYYVTFFYDNLDGRKVTAVQAITKRAEEEKKGYYGNPSQMLEEGFKWQMFDLINATRVKHGLLPLVWNDQIAKTAQHHSLDMADNDYFSHKNQNGKTPFDRIKEDHIEYSVAGENIAMGQQNSIFAHEALMNSKSHRTNILDQRWTYLGVGVSINNEGIPYFTENYFTL</sequence>
<gene>
    <name evidence="3" type="ORF">SAMN02745910_02283</name>
</gene>
<dbReference type="Pfam" id="PF00188">
    <property type="entry name" value="CAP"/>
    <property type="match status" value="1"/>
</dbReference>
<comment type="caution">
    <text evidence="3">The sequence shown here is derived from an EMBL/GenBank/DDBJ whole genome shotgun (WGS) entry which is preliminary data.</text>
</comment>
<dbReference type="Pfam" id="PF14504">
    <property type="entry name" value="CAP_assoc_N"/>
    <property type="match status" value="1"/>
</dbReference>
<dbReference type="PANTHER" id="PTHR31157:SF1">
    <property type="entry name" value="SCP DOMAIN-CONTAINING PROTEIN"/>
    <property type="match status" value="1"/>
</dbReference>
<dbReference type="RefSeq" id="WP_061804756.1">
    <property type="nucleotide sequence ID" value="NZ_FOXX01000005.1"/>
</dbReference>
<name>A0A1I5ZWA6_9BACI</name>
<proteinExistence type="predicted"/>
<dbReference type="Proteomes" id="UP000182762">
    <property type="component" value="Unassembled WGS sequence"/>
</dbReference>
<dbReference type="EMBL" id="FOXX01000005">
    <property type="protein sequence ID" value="SFQ60680.1"/>
    <property type="molecule type" value="Genomic_DNA"/>
</dbReference>
<feature type="domain" description="CAP-associated" evidence="2">
    <location>
        <begin position="120"/>
        <end position="255"/>
    </location>
</feature>